<comment type="caution">
    <text evidence="1">The sequence shown here is derived from an EMBL/GenBank/DDBJ whole genome shotgun (WGS) entry which is preliminary data.</text>
</comment>
<sequence length="99" mass="9683">MNTLTLDSMAFDHFETAGEDYLAGVEGEGLLGAVAYGLCQGAVGGISGFGAGLGASIALARVSPPMAAEAAPWLIGVGTIAGAVGGLVQGSAEGWKNGW</sequence>
<dbReference type="AlphaFoldDB" id="A0A7X9LDM3"/>
<dbReference type="Proteomes" id="UP000532121">
    <property type="component" value="Unassembled WGS sequence"/>
</dbReference>
<protein>
    <submittedName>
        <fullName evidence="1">Uncharacterized protein</fullName>
    </submittedName>
</protein>
<accession>A0A7X9LDM3</accession>
<reference evidence="1 2" key="1">
    <citation type="submission" date="2020-04" db="EMBL/GenBank/DDBJ databases">
        <title>MicrobeNet Type strains.</title>
        <authorList>
            <person name="Nicholson A.C."/>
        </authorList>
    </citation>
    <scope>NUCLEOTIDE SEQUENCE [LARGE SCALE GENOMIC DNA]</scope>
    <source>
        <strain evidence="1 2">DSM 22768</strain>
    </source>
</reference>
<name>A0A7X9LDM3_STRRT</name>
<proteinExistence type="predicted"/>
<evidence type="ECO:0000313" key="2">
    <source>
        <dbReference type="Proteomes" id="UP000532121"/>
    </source>
</evidence>
<evidence type="ECO:0000313" key="1">
    <source>
        <dbReference type="EMBL" id="NMD49009.1"/>
    </source>
</evidence>
<gene>
    <name evidence="1" type="ORF">HHO37_04815</name>
</gene>
<dbReference type="EMBL" id="JABASA010000007">
    <property type="protein sequence ID" value="NMD49009.1"/>
    <property type="molecule type" value="Genomic_DNA"/>
</dbReference>
<organism evidence="1 2">
    <name type="scientific">Streptococcus ratti</name>
    <dbReference type="NCBI Taxonomy" id="1341"/>
    <lineage>
        <taxon>Bacteria</taxon>
        <taxon>Bacillati</taxon>
        <taxon>Bacillota</taxon>
        <taxon>Bacilli</taxon>
        <taxon>Lactobacillales</taxon>
        <taxon>Streptococcaceae</taxon>
        <taxon>Streptococcus</taxon>
    </lineage>
</organism>
<dbReference type="RefSeq" id="WP_193523388.1">
    <property type="nucleotide sequence ID" value="NZ_JABASA010000007.1"/>
</dbReference>